<evidence type="ECO:0000256" key="1">
    <source>
        <dbReference type="ARBA" id="ARBA00001971"/>
    </source>
</evidence>
<name>A0A7V8J0V3_PSEPU</name>
<dbReference type="Pfam" id="PF00067">
    <property type="entry name" value="p450"/>
    <property type="match status" value="1"/>
</dbReference>
<dbReference type="RefSeq" id="WP_010952975.1">
    <property type="nucleotide sequence ID" value="NZ_CABEEI010000004.1"/>
</dbReference>
<comment type="cofactor">
    <cofactor evidence="1">
        <name>heme</name>
        <dbReference type="ChEBI" id="CHEBI:30413"/>
    </cofactor>
</comment>
<dbReference type="SMR" id="A0A7V8J0V3"/>
<dbReference type="AlphaFoldDB" id="A0A7V8J0V3"/>
<evidence type="ECO:0000256" key="2">
    <source>
        <dbReference type="ARBA" id="ARBA00010617"/>
    </source>
</evidence>
<dbReference type="GO" id="GO:0016705">
    <property type="term" value="F:oxidoreductase activity, acting on paired donors, with incorporation or reduction of molecular oxygen"/>
    <property type="evidence" value="ECO:0007669"/>
    <property type="project" value="InterPro"/>
</dbReference>
<gene>
    <name evidence="4" type="ORF">GN299_32545</name>
</gene>
<accession>A0A7V8J0V3</accession>
<evidence type="ECO:0000313" key="5">
    <source>
        <dbReference type="Proteomes" id="UP000442695"/>
    </source>
</evidence>
<dbReference type="PANTHER" id="PTHR46696:SF1">
    <property type="entry name" value="CYTOCHROME P450 YJIB-RELATED"/>
    <property type="match status" value="1"/>
</dbReference>
<dbReference type="InterPro" id="IPR036396">
    <property type="entry name" value="Cyt_P450_sf"/>
</dbReference>
<dbReference type="PRINTS" id="PR00359">
    <property type="entry name" value="BP450"/>
</dbReference>
<organism evidence="4 5">
    <name type="scientific">Pseudomonas putida</name>
    <name type="common">Arthrobacter siderocapsulatus</name>
    <dbReference type="NCBI Taxonomy" id="303"/>
    <lineage>
        <taxon>Bacteria</taxon>
        <taxon>Pseudomonadati</taxon>
        <taxon>Pseudomonadota</taxon>
        <taxon>Gammaproteobacteria</taxon>
        <taxon>Pseudomonadales</taxon>
        <taxon>Pseudomonadaceae</taxon>
        <taxon>Pseudomonas</taxon>
    </lineage>
</organism>
<dbReference type="GO" id="GO:0020037">
    <property type="term" value="F:heme binding"/>
    <property type="evidence" value="ECO:0007669"/>
    <property type="project" value="InterPro"/>
</dbReference>
<dbReference type="EMBL" id="WOWR01000097">
    <property type="protein sequence ID" value="KAF0250700.1"/>
    <property type="molecule type" value="Genomic_DNA"/>
</dbReference>
<dbReference type="GO" id="GO:0005506">
    <property type="term" value="F:iron ion binding"/>
    <property type="evidence" value="ECO:0007669"/>
    <property type="project" value="InterPro"/>
</dbReference>
<dbReference type="Proteomes" id="UP000442695">
    <property type="component" value="Unassembled WGS sequence"/>
</dbReference>
<dbReference type="Gene3D" id="1.10.630.10">
    <property type="entry name" value="Cytochrome P450"/>
    <property type="match status" value="1"/>
</dbReference>
<comment type="caution">
    <text evidence="4">The sequence shown here is derived from an EMBL/GenBank/DDBJ whole genome shotgun (WGS) entry which is preliminary data.</text>
</comment>
<dbReference type="InterPro" id="IPR001128">
    <property type="entry name" value="Cyt_P450"/>
</dbReference>
<dbReference type="InterPro" id="IPR002397">
    <property type="entry name" value="Cyt_P450_B"/>
</dbReference>
<evidence type="ECO:0000313" key="4">
    <source>
        <dbReference type="EMBL" id="KAF0250700.1"/>
    </source>
</evidence>
<dbReference type="PANTHER" id="PTHR46696">
    <property type="entry name" value="P450, PUTATIVE (EUROFUNG)-RELATED"/>
    <property type="match status" value="1"/>
</dbReference>
<evidence type="ECO:0000256" key="3">
    <source>
        <dbReference type="SAM" id="MobiDB-lite"/>
    </source>
</evidence>
<protein>
    <submittedName>
        <fullName evidence="4">Cytochrome P450</fullName>
    </submittedName>
</protein>
<feature type="region of interest" description="Disordered" evidence="3">
    <location>
        <begin position="1"/>
        <end position="24"/>
    </location>
</feature>
<proteinExistence type="inferred from homology"/>
<sequence>MEILDRPQAPSDFNPMSEQSFRDPASICQRAREETPVFFYAPLGVWMVTRREDAERVLSEWETFSSLANSPNVPEEFRSRFAPSVMADSIVAIDPPRHTQARNVIQRGFMKPKIDPLEPIIEQRAHEIIDRFAGESGTEIMNNYCLELTTRTLMALYDLPLEDRPMFERIRDVSIKVLASVYEPMQEPEKSRVWNEYVSGYEYFYQLVEQRRNSDARDIISTMASQKDNQGNPALSTERIALHLVEIAFAGTDTTAQMMANAILFLDSHPEALAAAKADKTLWSRVFEETVRRRPSAPFAGRITTTEVEIQGVKIPAGSPVWVSLAAANTDPRHVGCPMNFDINREAPQDHLAFTKGRHTCPGAPLARLQGATGLRVLFERLPELKVVPDQPLNFAPMALLPVRLSLQVIW</sequence>
<comment type="similarity">
    <text evidence="2">Belongs to the cytochrome P450 family.</text>
</comment>
<dbReference type="SUPFAM" id="SSF48264">
    <property type="entry name" value="Cytochrome P450"/>
    <property type="match status" value="1"/>
</dbReference>
<dbReference type="GO" id="GO:0004497">
    <property type="term" value="F:monooxygenase activity"/>
    <property type="evidence" value="ECO:0007669"/>
    <property type="project" value="InterPro"/>
</dbReference>
<reference evidence="4 5" key="1">
    <citation type="submission" date="2019-12" db="EMBL/GenBank/DDBJ databases">
        <authorList>
            <person name="Woiski C."/>
        </authorList>
    </citation>
    <scope>NUCLEOTIDE SEQUENCE [LARGE SCALE GENOMIC DNA]</scope>
    <source>
        <strain evidence="4 5">BOE100</strain>
    </source>
</reference>